<comment type="caution">
    <text evidence="3">The sequence shown here is derived from an EMBL/GenBank/DDBJ whole genome shotgun (WGS) entry which is preliminary data.</text>
</comment>
<evidence type="ECO:0000313" key="4">
    <source>
        <dbReference type="Proteomes" id="UP000499080"/>
    </source>
</evidence>
<organism evidence="3 4">
    <name type="scientific">Araneus ventricosus</name>
    <name type="common">Orbweaver spider</name>
    <name type="synonym">Epeira ventricosa</name>
    <dbReference type="NCBI Taxonomy" id="182803"/>
    <lineage>
        <taxon>Eukaryota</taxon>
        <taxon>Metazoa</taxon>
        <taxon>Ecdysozoa</taxon>
        <taxon>Arthropoda</taxon>
        <taxon>Chelicerata</taxon>
        <taxon>Arachnida</taxon>
        <taxon>Araneae</taxon>
        <taxon>Araneomorphae</taxon>
        <taxon>Entelegynae</taxon>
        <taxon>Araneoidea</taxon>
        <taxon>Araneidae</taxon>
        <taxon>Araneus</taxon>
    </lineage>
</organism>
<dbReference type="Gene3D" id="3.30.710.10">
    <property type="entry name" value="Potassium Channel Kv1.1, Chain A"/>
    <property type="match status" value="1"/>
</dbReference>
<dbReference type="PANTHER" id="PTHR24413">
    <property type="entry name" value="SPECKLE-TYPE POZ PROTEIN"/>
    <property type="match status" value="1"/>
</dbReference>
<name>A0A4Y2UYE1_ARAVE</name>
<evidence type="ECO:0000256" key="1">
    <source>
        <dbReference type="SAM" id="MobiDB-lite"/>
    </source>
</evidence>
<dbReference type="AlphaFoldDB" id="A0A4Y2UYE1"/>
<dbReference type="Gene3D" id="1.25.40.420">
    <property type="match status" value="1"/>
</dbReference>
<reference evidence="3 4" key="1">
    <citation type="journal article" date="2019" name="Sci. Rep.">
        <title>Orb-weaving spider Araneus ventricosus genome elucidates the spidroin gene catalogue.</title>
        <authorList>
            <person name="Kono N."/>
            <person name="Nakamura H."/>
            <person name="Ohtoshi R."/>
            <person name="Moran D.A.P."/>
            <person name="Shinohara A."/>
            <person name="Yoshida Y."/>
            <person name="Fujiwara M."/>
            <person name="Mori M."/>
            <person name="Tomita M."/>
            <person name="Arakawa K."/>
        </authorList>
    </citation>
    <scope>NUCLEOTIDE SEQUENCE [LARGE SCALE GENOMIC DNA]</scope>
</reference>
<protein>
    <recommendedName>
        <fullName evidence="2">BTB domain-containing protein</fullName>
    </recommendedName>
</protein>
<evidence type="ECO:0000313" key="3">
    <source>
        <dbReference type="EMBL" id="GBO17933.1"/>
    </source>
</evidence>
<dbReference type="OrthoDB" id="6359816at2759"/>
<dbReference type="SUPFAM" id="SSF54695">
    <property type="entry name" value="POZ domain"/>
    <property type="match status" value="1"/>
</dbReference>
<dbReference type="Proteomes" id="UP000499080">
    <property type="component" value="Unassembled WGS sequence"/>
</dbReference>
<proteinExistence type="predicted"/>
<dbReference type="InterPro" id="IPR000210">
    <property type="entry name" value="BTB/POZ_dom"/>
</dbReference>
<evidence type="ECO:0000259" key="2">
    <source>
        <dbReference type="PROSITE" id="PS50097"/>
    </source>
</evidence>
<sequence>MVARIVSIRAPLFLRPPLFISMAKSNYFTYVWAVENVNMFYRKPVKSPSFQLPSVESLVSVESHPEFCIKLCLEDKDDPGLMAFNFLRKSSGERFVEVNDMDYELSILASDGSCLIKREFFSTRDKIQQGFYVPRDEVLVQRKSAFLPNNTLTLQCKMSLSKIVNCFARTRLRIEKQSVLFIREDFRYSEKNSEYAQDVTICCEEKPEVTFIPYLVNDDVESEDEESDNEVSNEYENNEYESDDDESDDEESDAFDCYTCKVSLSDALGNEECVLDETRIDFNKDGKITLPLTKKSKSLRNDALFLNCLLTSYSGASLEEIEFVKYGNSDHHEYSSIFFNEDKDEGASTLKDELRSLYDDQILCDFTIQTEAKLFSVHKSILISRSPIFRSMIMNCVERDLYISDADSETMHRFLLYLYTDKVEDMEWKNALKLYVVAEQFKISTLMKKCSLILTEKLTIQNVCDILLLAYKYHDEDMKSSIHDFISVQDVAFFNSDKWIKMEETNSSIAAETFRLSSR</sequence>
<keyword evidence="4" id="KW-1185">Reference proteome</keyword>
<dbReference type="InterPro" id="IPR011333">
    <property type="entry name" value="SKP1/BTB/POZ_sf"/>
</dbReference>
<feature type="region of interest" description="Disordered" evidence="1">
    <location>
        <begin position="220"/>
        <end position="252"/>
    </location>
</feature>
<dbReference type="PROSITE" id="PS50097">
    <property type="entry name" value="BTB"/>
    <property type="match status" value="1"/>
</dbReference>
<feature type="domain" description="BTB" evidence="2">
    <location>
        <begin position="364"/>
        <end position="427"/>
    </location>
</feature>
<accession>A0A4Y2UYE1</accession>
<gene>
    <name evidence="3" type="ORF">AVEN_37423_1</name>
</gene>
<dbReference type="EMBL" id="BGPR01041628">
    <property type="protein sequence ID" value="GBO17933.1"/>
    <property type="molecule type" value="Genomic_DNA"/>
</dbReference>
<dbReference type="SMART" id="SM00225">
    <property type="entry name" value="BTB"/>
    <property type="match status" value="1"/>
</dbReference>
<dbReference type="Pfam" id="PF00651">
    <property type="entry name" value="BTB"/>
    <property type="match status" value="1"/>
</dbReference>